<proteinExistence type="predicted"/>
<name>A0AAP0N0S3_9ROSI</name>
<protein>
    <submittedName>
        <fullName evidence="1">Uncharacterized protein</fullName>
    </submittedName>
</protein>
<evidence type="ECO:0000313" key="2">
    <source>
        <dbReference type="Proteomes" id="UP001428341"/>
    </source>
</evidence>
<comment type="caution">
    <text evidence="1">The sequence shown here is derived from an EMBL/GenBank/DDBJ whole genome shotgun (WGS) entry which is preliminary data.</text>
</comment>
<dbReference type="Proteomes" id="UP001428341">
    <property type="component" value="Unassembled WGS sequence"/>
</dbReference>
<accession>A0AAP0N0S3</accession>
<keyword evidence="2" id="KW-1185">Reference proteome</keyword>
<dbReference type="EMBL" id="JBCGBO010000001">
    <property type="protein sequence ID" value="KAK9228081.1"/>
    <property type="molecule type" value="Genomic_DNA"/>
</dbReference>
<reference evidence="1 2" key="1">
    <citation type="submission" date="2024-05" db="EMBL/GenBank/DDBJ databases">
        <title>Haplotype-resolved chromosome-level genome assembly of Huyou (Citrus changshanensis).</title>
        <authorList>
            <person name="Miao C."/>
            <person name="Chen W."/>
            <person name="Wu Y."/>
            <person name="Wang L."/>
            <person name="Zhao S."/>
            <person name="Grierson D."/>
            <person name="Xu C."/>
            <person name="Chen K."/>
        </authorList>
    </citation>
    <scope>NUCLEOTIDE SEQUENCE [LARGE SCALE GENOMIC DNA]</scope>
    <source>
        <strain evidence="1">01-14</strain>
        <tissue evidence="1">Leaf</tissue>
    </source>
</reference>
<gene>
    <name evidence="1" type="ORF">WN944_021029</name>
</gene>
<organism evidence="1 2">
    <name type="scientific">Citrus x changshan-huyou</name>
    <dbReference type="NCBI Taxonomy" id="2935761"/>
    <lineage>
        <taxon>Eukaryota</taxon>
        <taxon>Viridiplantae</taxon>
        <taxon>Streptophyta</taxon>
        <taxon>Embryophyta</taxon>
        <taxon>Tracheophyta</taxon>
        <taxon>Spermatophyta</taxon>
        <taxon>Magnoliopsida</taxon>
        <taxon>eudicotyledons</taxon>
        <taxon>Gunneridae</taxon>
        <taxon>Pentapetalae</taxon>
        <taxon>rosids</taxon>
        <taxon>malvids</taxon>
        <taxon>Sapindales</taxon>
        <taxon>Rutaceae</taxon>
        <taxon>Aurantioideae</taxon>
        <taxon>Citrus</taxon>
    </lineage>
</organism>
<sequence length="52" mass="6013">MSLYIGWSQSVDHCIRSGRELSANYIKLFKVVTNNDFYVISILIFKAIRCKA</sequence>
<evidence type="ECO:0000313" key="1">
    <source>
        <dbReference type="EMBL" id="KAK9228081.1"/>
    </source>
</evidence>
<dbReference type="AlphaFoldDB" id="A0AAP0N0S3"/>